<dbReference type="AlphaFoldDB" id="A0A0F6TS18"/>
<dbReference type="GO" id="GO:0016747">
    <property type="term" value="F:acyltransferase activity, transferring groups other than amino-acyl groups"/>
    <property type="evidence" value="ECO:0007669"/>
    <property type="project" value="InterPro"/>
</dbReference>
<reference evidence="2 3" key="1">
    <citation type="submission" date="2015-02" db="EMBL/GenBank/DDBJ databases">
        <title>Complete genome sequence of Kangiella geojedonensis strain YCS-5T.</title>
        <authorList>
            <person name="Kim K.M."/>
        </authorList>
    </citation>
    <scope>NUCLEOTIDE SEQUENCE [LARGE SCALE GENOMIC DNA]</scope>
    <source>
        <strain evidence="2 3">YCS-5</strain>
    </source>
</reference>
<dbReference type="OrthoDB" id="326501at2"/>
<dbReference type="HOGENOM" id="CLU_013985_3_2_6"/>
<dbReference type="RefSeq" id="WP_046562071.1">
    <property type="nucleotide sequence ID" value="NZ_CP010975.1"/>
</dbReference>
<keyword evidence="2" id="KW-0808">Transferase</keyword>
<evidence type="ECO:0000313" key="3">
    <source>
        <dbReference type="Proteomes" id="UP000034071"/>
    </source>
</evidence>
<name>A0A0F6TS18_9GAMM</name>
<feature type="domain" description="N-acetyltransferase" evidence="1">
    <location>
        <begin position="12"/>
        <end position="153"/>
    </location>
</feature>
<dbReference type="PROSITE" id="PS51186">
    <property type="entry name" value="GNAT"/>
    <property type="match status" value="1"/>
</dbReference>
<dbReference type="InterPro" id="IPR000182">
    <property type="entry name" value="GNAT_dom"/>
</dbReference>
<proteinExistence type="predicted"/>
<dbReference type="STRING" id="914150.TQ33_2161"/>
<protein>
    <submittedName>
        <fullName evidence="2">Acetyltransferase</fullName>
    </submittedName>
</protein>
<dbReference type="InterPro" id="IPR016181">
    <property type="entry name" value="Acyl_CoA_acyltransferase"/>
</dbReference>
<evidence type="ECO:0000313" key="2">
    <source>
        <dbReference type="EMBL" id="AKE53087.1"/>
    </source>
</evidence>
<dbReference type="Pfam" id="PF00583">
    <property type="entry name" value="Acetyltransf_1"/>
    <property type="match status" value="1"/>
</dbReference>
<organism evidence="2 3">
    <name type="scientific">Kangiella geojedonensis</name>
    <dbReference type="NCBI Taxonomy" id="914150"/>
    <lineage>
        <taxon>Bacteria</taxon>
        <taxon>Pseudomonadati</taxon>
        <taxon>Pseudomonadota</taxon>
        <taxon>Gammaproteobacteria</taxon>
        <taxon>Kangiellales</taxon>
        <taxon>Kangiellaceae</taxon>
        <taxon>Kangiella</taxon>
    </lineage>
</organism>
<accession>A0A0F6TS18</accession>
<dbReference type="EMBL" id="CP010975">
    <property type="protein sequence ID" value="AKE53087.1"/>
    <property type="molecule type" value="Genomic_DNA"/>
</dbReference>
<evidence type="ECO:0000259" key="1">
    <source>
        <dbReference type="PROSITE" id="PS51186"/>
    </source>
</evidence>
<dbReference type="Proteomes" id="UP000034071">
    <property type="component" value="Chromosome"/>
</dbReference>
<dbReference type="SUPFAM" id="SSF55729">
    <property type="entry name" value="Acyl-CoA N-acyltransferases (Nat)"/>
    <property type="match status" value="1"/>
</dbReference>
<dbReference type="CDD" id="cd04301">
    <property type="entry name" value="NAT_SF"/>
    <property type="match status" value="1"/>
</dbReference>
<dbReference type="KEGG" id="kge:TQ33_2161"/>
<keyword evidence="3" id="KW-1185">Reference proteome</keyword>
<sequence length="156" mass="17831">MQCIKPEQPHLLEVMEWVRNPKVFDIWAGPGVRFPFTAETFIHDLKLDELHSRVLIDNGQVVAFGQTYQRLGYTHLGRLVVKPDLQGKGVGTELIRQLMAIGDQEFNSKGYSLFVLKANTRAKKLYLKLGFKVQEYPEIMPLADCLYMVNDHEPAA</sequence>
<dbReference type="Gene3D" id="3.40.630.30">
    <property type="match status" value="1"/>
</dbReference>
<gene>
    <name evidence="2" type="ORF">TQ33_2161</name>
</gene>